<dbReference type="Gene3D" id="3.40.630.30">
    <property type="match status" value="1"/>
</dbReference>
<dbReference type="PROSITE" id="PS51186">
    <property type="entry name" value="GNAT"/>
    <property type="match status" value="1"/>
</dbReference>
<dbReference type="Pfam" id="PF00583">
    <property type="entry name" value="Acetyltransf_1"/>
    <property type="match status" value="1"/>
</dbReference>
<evidence type="ECO:0000256" key="1">
    <source>
        <dbReference type="ARBA" id="ARBA00022679"/>
    </source>
</evidence>
<evidence type="ECO:0000313" key="4">
    <source>
        <dbReference type="EMBL" id="MBB2900866.1"/>
    </source>
</evidence>
<feature type="domain" description="N-acetyltransferase" evidence="3">
    <location>
        <begin position="1"/>
        <end position="175"/>
    </location>
</feature>
<proteinExistence type="predicted"/>
<dbReference type="RefSeq" id="WP_183390934.1">
    <property type="nucleotide sequence ID" value="NZ_JACHVY010000001.1"/>
</dbReference>
<dbReference type="PANTHER" id="PTHR43800:SF1">
    <property type="entry name" value="PEPTIDYL-LYSINE N-ACETYLTRANSFERASE YJAB"/>
    <property type="match status" value="1"/>
</dbReference>
<dbReference type="PANTHER" id="PTHR43800">
    <property type="entry name" value="PEPTIDYL-LYSINE N-ACETYLTRANSFERASE YJAB"/>
    <property type="match status" value="1"/>
</dbReference>
<dbReference type="CDD" id="cd04301">
    <property type="entry name" value="NAT_SF"/>
    <property type="match status" value="1"/>
</dbReference>
<sequence>MIRRAEPRDLRRLQDIERAAGTAFRGIGMAAVADDDPPSLGTLEAYRARGRAWVASDDGAAGGVGDDVAVAYLLVDVVDGAAHVEQVSVDPAHAGRGWGRRLIDTAAGWADEQGLAAVTLTTFAEVAWNAPYYARLGFAVVPDAELGPGLLAVRRHERELGLDAWPRVVMRRPVRGSARIGG</sequence>
<keyword evidence="2" id="KW-0012">Acyltransferase</keyword>
<reference evidence="4 5" key="2">
    <citation type="submission" date="2020-08" db="EMBL/GenBank/DDBJ databases">
        <authorList>
            <person name="Partida-Martinez L."/>
            <person name="Huntemann M."/>
            <person name="Clum A."/>
            <person name="Wang J."/>
            <person name="Palaniappan K."/>
            <person name="Ritter S."/>
            <person name="Chen I.-M."/>
            <person name="Stamatis D."/>
            <person name="Reddy T."/>
            <person name="O'Malley R."/>
            <person name="Daum C."/>
            <person name="Shapiro N."/>
            <person name="Ivanova N."/>
            <person name="Kyrpides N."/>
            <person name="Woyke T."/>
        </authorList>
    </citation>
    <scope>NUCLEOTIDE SEQUENCE [LARGE SCALE GENOMIC DNA]</scope>
    <source>
        <strain evidence="4 5">AS2.23</strain>
    </source>
</reference>
<keyword evidence="1 4" id="KW-0808">Transferase</keyword>
<dbReference type="InterPro" id="IPR000182">
    <property type="entry name" value="GNAT_dom"/>
</dbReference>
<dbReference type="Proteomes" id="UP000533269">
    <property type="component" value="Unassembled WGS sequence"/>
</dbReference>
<accession>A0A7W4TM87</accession>
<gene>
    <name evidence="4" type="ORF">FHR75_001654</name>
</gene>
<organism evidence="4 5">
    <name type="scientific">Kineococcus radiotolerans</name>
    <dbReference type="NCBI Taxonomy" id="131568"/>
    <lineage>
        <taxon>Bacteria</taxon>
        <taxon>Bacillati</taxon>
        <taxon>Actinomycetota</taxon>
        <taxon>Actinomycetes</taxon>
        <taxon>Kineosporiales</taxon>
        <taxon>Kineosporiaceae</taxon>
        <taxon>Kineococcus</taxon>
    </lineage>
</organism>
<evidence type="ECO:0000259" key="3">
    <source>
        <dbReference type="PROSITE" id="PS51186"/>
    </source>
</evidence>
<reference evidence="4 5" key="1">
    <citation type="submission" date="2020-08" db="EMBL/GenBank/DDBJ databases">
        <title>The Agave Microbiome: Exploring the role of microbial communities in plant adaptations to desert environments.</title>
        <authorList>
            <person name="Partida-Martinez L.P."/>
        </authorList>
    </citation>
    <scope>NUCLEOTIDE SEQUENCE [LARGE SCALE GENOMIC DNA]</scope>
    <source>
        <strain evidence="4 5">AS2.23</strain>
    </source>
</reference>
<dbReference type="InterPro" id="IPR016181">
    <property type="entry name" value="Acyl_CoA_acyltransferase"/>
</dbReference>
<dbReference type="EMBL" id="JACHVY010000001">
    <property type="protein sequence ID" value="MBB2900866.1"/>
    <property type="molecule type" value="Genomic_DNA"/>
</dbReference>
<name>A0A7W4TM87_KINRA</name>
<dbReference type="SUPFAM" id="SSF55729">
    <property type="entry name" value="Acyl-CoA N-acyltransferases (Nat)"/>
    <property type="match status" value="1"/>
</dbReference>
<evidence type="ECO:0000256" key="2">
    <source>
        <dbReference type="ARBA" id="ARBA00023315"/>
    </source>
</evidence>
<evidence type="ECO:0000313" key="5">
    <source>
        <dbReference type="Proteomes" id="UP000533269"/>
    </source>
</evidence>
<protein>
    <submittedName>
        <fullName evidence="4">GNAT superfamily N-acetyltransferase</fullName>
    </submittedName>
</protein>
<comment type="caution">
    <text evidence="4">The sequence shown here is derived from an EMBL/GenBank/DDBJ whole genome shotgun (WGS) entry which is preliminary data.</text>
</comment>
<dbReference type="GO" id="GO:0016747">
    <property type="term" value="F:acyltransferase activity, transferring groups other than amino-acyl groups"/>
    <property type="evidence" value="ECO:0007669"/>
    <property type="project" value="InterPro"/>
</dbReference>
<dbReference type="AlphaFoldDB" id="A0A7W4TM87"/>